<dbReference type="InterPro" id="IPR007694">
    <property type="entry name" value="DNA_helicase_DnaB-like_C"/>
</dbReference>
<evidence type="ECO:0000256" key="2">
    <source>
        <dbReference type="ARBA" id="ARBA00022515"/>
    </source>
</evidence>
<comment type="caution">
    <text evidence="14">The sequence shown here is derived from an EMBL/GenBank/DDBJ whole genome shotgun (WGS) entry which is preliminary data.</text>
</comment>
<dbReference type="Proteomes" id="UP000637061">
    <property type="component" value="Unassembled WGS sequence"/>
</dbReference>
<dbReference type="Gene3D" id="3.40.50.300">
    <property type="entry name" value="P-loop containing nucleotide triphosphate hydrolases"/>
    <property type="match status" value="1"/>
</dbReference>
<name>A0A8I1JK02_PSEPU</name>
<sequence>MTALVDFTGTMDFQEKAAPLERQILTTLLDTPSKYQAIAEIIEVEDFISEPGRQLFAWIRTQVKSDFDVSPALAQSRFNGVSAVESFLVSVLCEMPYAAQITRHAEQLRDLAARRDAINAVQRSLPEFGQANIPIETTLSKLAESVQKTTGKLNSTQNSARSYRDVGVIWKEKFKETVSRGGIAGLATHFTELDDMLAGLQPADLIIIGGRPSMGKTTFAMNIVENVAIKGKKAVLVFSLEMPQEAIYQRSLASVGGIDFGDLRSGKLKTGDEAKLKVAMQTLDAAPIFIDDDAGLSLQQVTSRSIKAMKEHDIGLIMIDYLQLMQVSDYAKNNTNLGVGEISKGLKQLAKLLGIPIIALSQLSRNLETRPNKRPINADLRDSGSIEQDADVIMFVYRDVVYNPETENPEIAEIIIGKQRNGPLGESKLAFGGAQSCFRNLENSQGPTTLKANTDRIELKRLAPLKGADGKIEAEEARLFPDAVAQQNAVTDTSDPEKLNIPF</sequence>
<dbReference type="GO" id="GO:0043139">
    <property type="term" value="F:5'-3' DNA helicase activity"/>
    <property type="evidence" value="ECO:0007669"/>
    <property type="project" value="UniProtKB-EC"/>
</dbReference>
<evidence type="ECO:0000256" key="12">
    <source>
        <dbReference type="RuleBase" id="RU362085"/>
    </source>
</evidence>
<dbReference type="EMBL" id="JAEHTE010000002">
    <property type="protein sequence ID" value="MBI6882940.1"/>
    <property type="molecule type" value="Genomic_DNA"/>
</dbReference>
<dbReference type="GO" id="GO:1990077">
    <property type="term" value="C:primosome complex"/>
    <property type="evidence" value="ECO:0007669"/>
    <property type="project" value="UniProtKB-UniRule"/>
</dbReference>
<dbReference type="PROSITE" id="PS51199">
    <property type="entry name" value="SF4_HELICASE"/>
    <property type="match status" value="1"/>
</dbReference>
<dbReference type="RefSeq" id="WP_198746564.1">
    <property type="nucleotide sequence ID" value="NZ_JAEHTE010000002.1"/>
</dbReference>
<evidence type="ECO:0000256" key="3">
    <source>
        <dbReference type="ARBA" id="ARBA00022705"/>
    </source>
</evidence>
<evidence type="ECO:0000256" key="8">
    <source>
        <dbReference type="ARBA" id="ARBA00023125"/>
    </source>
</evidence>
<evidence type="ECO:0000256" key="5">
    <source>
        <dbReference type="ARBA" id="ARBA00022801"/>
    </source>
</evidence>
<evidence type="ECO:0000256" key="6">
    <source>
        <dbReference type="ARBA" id="ARBA00022806"/>
    </source>
</evidence>
<dbReference type="CDD" id="cd00984">
    <property type="entry name" value="DnaB_C"/>
    <property type="match status" value="1"/>
</dbReference>
<dbReference type="Pfam" id="PF00772">
    <property type="entry name" value="DnaB"/>
    <property type="match status" value="1"/>
</dbReference>
<dbReference type="GO" id="GO:0005524">
    <property type="term" value="F:ATP binding"/>
    <property type="evidence" value="ECO:0007669"/>
    <property type="project" value="UniProtKB-UniRule"/>
</dbReference>
<evidence type="ECO:0000313" key="15">
    <source>
        <dbReference type="Proteomes" id="UP000637061"/>
    </source>
</evidence>
<dbReference type="SUPFAM" id="SSF52540">
    <property type="entry name" value="P-loop containing nucleoside triphosphate hydrolases"/>
    <property type="match status" value="1"/>
</dbReference>
<evidence type="ECO:0000256" key="1">
    <source>
        <dbReference type="ARBA" id="ARBA00008428"/>
    </source>
</evidence>
<dbReference type="InterPro" id="IPR016136">
    <property type="entry name" value="DNA_helicase_N/primase_C"/>
</dbReference>
<evidence type="ECO:0000256" key="10">
    <source>
        <dbReference type="ARBA" id="ARBA00048954"/>
    </source>
</evidence>
<evidence type="ECO:0000256" key="7">
    <source>
        <dbReference type="ARBA" id="ARBA00022840"/>
    </source>
</evidence>
<evidence type="ECO:0000259" key="13">
    <source>
        <dbReference type="PROSITE" id="PS51199"/>
    </source>
</evidence>
<comment type="similarity">
    <text evidence="1 12">Belongs to the helicase family. DnaB subfamily.</text>
</comment>
<evidence type="ECO:0000256" key="4">
    <source>
        <dbReference type="ARBA" id="ARBA00022741"/>
    </source>
</evidence>
<accession>A0A8I1JK02</accession>
<dbReference type="Pfam" id="PF03796">
    <property type="entry name" value="DnaB_C"/>
    <property type="match status" value="1"/>
</dbReference>
<dbReference type="AlphaFoldDB" id="A0A8I1JK02"/>
<evidence type="ECO:0000256" key="9">
    <source>
        <dbReference type="ARBA" id="ARBA00023235"/>
    </source>
</evidence>
<proteinExistence type="inferred from homology"/>
<protein>
    <recommendedName>
        <fullName evidence="11 12">Replicative DNA helicase</fullName>
        <ecNumber evidence="11 12">5.6.2.3</ecNumber>
    </recommendedName>
</protein>
<comment type="function">
    <text evidence="12">The main replicative DNA helicase, it participates in initiation and elongation during chromosome replication. Travels ahead of the DNA replisome, separating dsDNA into templates for DNA synthesis. A processive ATP-dependent 5'-3' DNA helicase it has DNA-dependent ATPase activity.</text>
</comment>
<dbReference type="InterPro" id="IPR036185">
    <property type="entry name" value="DNA_heli_DnaB-like_N_sf"/>
</dbReference>
<organism evidence="14 15">
    <name type="scientific">Pseudomonas putida</name>
    <name type="common">Arthrobacter siderocapsulatus</name>
    <dbReference type="NCBI Taxonomy" id="303"/>
    <lineage>
        <taxon>Bacteria</taxon>
        <taxon>Pseudomonadati</taxon>
        <taxon>Pseudomonadota</taxon>
        <taxon>Gammaproteobacteria</taxon>
        <taxon>Pseudomonadales</taxon>
        <taxon>Pseudomonadaceae</taxon>
        <taxon>Pseudomonas</taxon>
    </lineage>
</organism>
<keyword evidence="4 12" id="KW-0547">Nucleotide-binding</keyword>
<keyword evidence="8 12" id="KW-0238">DNA-binding</keyword>
<reference evidence="14" key="1">
    <citation type="submission" date="2020-12" db="EMBL/GenBank/DDBJ databases">
        <title>Enhanced detection system for hospital associated transmission using whole genome sequencing surveillance.</title>
        <authorList>
            <person name="Harrison L.H."/>
            <person name="Van Tyne D."/>
            <person name="Marsh J.W."/>
            <person name="Griffith M.P."/>
            <person name="Snyder D.J."/>
            <person name="Cooper V.S."/>
            <person name="Mustapha M."/>
        </authorList>
    </citation>
    <scope>NUCLEOTIDE SEQUENCE</scope>
    <source>
        <strain evidence="14">PSB00042</strain>
    </source>
</reference>
<dbReference type="GO" id="GO:0006269">
    <property type="term" value="P:DNA replication, synthesis of primer"/>
    <property type="evidence" value="ECO:0007669"/>
    <property type="project" value="UniProtKB-UniRule"/>
</dbReference>
<dbReference type="Gene3D" id="1.10.860.10">
    <property type="entry name" value="DNAb Helicase, Chain A"/>
    <property type="match status" value="1"/>
</dbReference>
<gene>
    <name evidence="14" type="primary">dnaB</name>
    <name evidence="14" type="ORF">JEU22_03360</name>
</gene>
<dbReference type="SUPFAM" id="SSF48024">
    <property type="entry name" value="N-terminal domain of DnaB helicase"/>
    <property type="match status" value="1"/>
</dbReference>
<dbReference type="InterPro" id="IPR007692">
    <property type="entry name" value="DNA_helicase_DnaB"/>
</dbReference>
<comment type="catalytic activity">
    <reaction evidence="10 12">
        <text>ATP + H2O = ADP + phosphate + H(+)</text>
        <dbReference type="Rhea" id="RHEA:13065"/>
        <dbReference type="ChEBI" id="CHEBI:15377"/>
        <dbReference type="ChEBI" id="CHEBI:15378"/>
        <dbReference type="ChEBI" id="CHEBI:30616"/>
        <dbReference type="ChEBI" id="CHEBI:43474"/>
        <dbReference type="ChEBI" id="CHEBI:456216"/>
        <dbReference type="EC" id="5.6.2.3"/>
    </reaction>
</comment>
<dbReference type="InterPro" id="IPR027417">
    <property type="entry name" value="P-loop_NTPase"/>
</dbReference>
<dbReference type="GO" id="GO:0016787">
    <property type="term" value="F:hydrolase activity"/>
    <property type="evidence" value="ECO:0007669"/>
    <property type="project" value="UniProtKB-KW"/>
</dbReference>
<evidence type="ECO:0000313" key="14">
    <source>
        <dbReference type="EMBL" id="MBI6882940.1"/>
    </source>
</evidence>
<feature type="domain" description="SF4 helicase" evidence="13">
    <location>
        <begin position="179"/>
        <end position="445"/>
    </location>
</feature>
<keyword evidence="6 12" id="KW-0347">Helicase</keyword>
<keyword evidence="3 12" id="KW-0235">DNA replication</keyword>
<dbReference type="GO" id="GO:0003677">
    <property type="term" value="F:DNA binding"/>
    <property type="evidence" value="ECO:0007669"/>
    <property type="project" value="UniProtKB-UniRule"/>
</dbReference>
<dbReference type="InterPro" id="IPR007693">
    <property type="entry name" value="DNA_helicase_DnaB-like_N"/>
</dbReference>
<keyword evidence="7 12" id="KW-0067">ATP-binding</keyword>
<dbReference type="PANTHER" id="PTHR30153">
    <property type="entry name" value="REPLICATIVE DNA HELICASE DNAB"/>
    <property type="match status" value="1"/>
</dbReference>
<dbReference type="GO" id="GO:0005829">
    <property type="term" value="C:cytosol"/>
    <property type="evidence" value="ECO:0007669"/>
    <property type="project" value="TreeGrafter"/>
</dbReference>
<dbReference type="PANTHER" id="PTHR30153:SF2">
    <property type="entry name" value="REPLICATIVE DNA HELICASE"/>
    <property type="match status" value="1"/>
</dbReference>
<evidence type="ECO:0000256" key="11">
    <source>
        <dbReference type="NCBIfam" id="TIGR00665"/>
    </source>
</evidence>
<keyword evidence="9" id="KW-0413">Isomerase</keyword>
<dbReference type="EC" id="5.6.2.3" evidence="11 12"/>
<keyword evidence="2 12" id="KW-0639">Primosome</keyword>
<keyword evidence="5 12" id="KW-0378">Hydrolase</keyword>
<dbReference type="NCBIfam" id="TIGR00665">
    <property type="entry name" value="DnaB"/>
    <property type="match status" value="1"/>
</dbReference>